<dbReference type="EMBL" id="DF973520">
    <property type="protein sequence ID" value="GAU33242.1"/>
    <property type="molecule type" value="Genomic_DNA"/>
</dbReference>
<organism evidence="1 2">
    <name type="scientific">Trifolium subterraneum</name>
    <name type="common">Subterranean clover</name>
    <dbReference type="NCBI Taxonomy" id="3900"/>
    <lineage>
        <taxon>Eukaryota</taxon>
        <taxon>Viridiplantae</taxon>
        <taxon>Streptophyta</taxon>
        <taxon>Embryophyta</taxon>
        <taxon>Tracheophyta</taxon>
        <taxon>Spermatophyta</taxon>
        <taxon>Magnoliopsida</taxon>
        <taxon>eudicotyledons</taxon>
        <taxon>Gunneridae</taxon>
        <taxon>Pentapetalae</taxon>
        <taxon>rosids</taxon>
        <taxon>fabids</taxon>
        <taxon>Fabales</taxon>
        <taxon>Fabaceae</taxon>
        <taxon>Papilionoideae</taxon>
        <taxon>50 kb inversion clade</taxon>
        <taxon>NPAAA clade</taxon>
        <taxon>Hologalegina</taxon>
        <taxon>IRL clade</taxon>
        <taxon>Trifolieae</taxon>
        <taxon>Trifolium</taxon>
    </lineage>
</organism>
<evidence type="ECO:0000313" key="1">
    <source>
        <dbReference type="EMBL" id="GAU33242.1"/>
    </source>
</evidence>
<protein>
    <submittedName>
        <fullName evidence="1">Uncharacterized protein</fullName>
    </submittedName>
</protein>
<dbReference type="Proteomes" id="UP000242715">
    <property type="component" value="Unassembled WGS sequence"/>
</dbReference>
<keyword evidence="2" id="KW-1185">Reference proteome</keyword>
<gene>
    <name evidence="1" type="ORF">TSUD_333650</name>
</gene>
<dbReference type="AlphaFoldDB" id="A0A2Z6N8V6"/>
<reference evidence="2" key="1">
    <citation type="journal article" date="2017" name="Front. Plant Sci.">
        <title>Climate Clever Clovers: New Paradigm to Reduce the Environmental Footprint of Ruminants by Breeding Low Methanogenic Forages Utilizing Haplotype Variation.</title>
        <authorList>
            <person name="Kaur P."/>
            <person name="Appels R."/>
            <person name="Bayer P.E."/>
            <person name="Keeble-Gagnere G."/>
            <person name="Wang J."/>
            <person name="Hirakawa H."/>
            <person name="Shirasawa K."/>
            <person name="Vercoe P."/>
            <person name="Stefanova K."/>
            <person name="Durmic Z."/>
            <person name="Nichols P."/>
            <person name="Revell C."/>
            <person name="Isobe S.N."/>
            <person name="Edwards D."/>
            <person name="Erskine W."/>
        </authorList>
    </citation>
    <scope>NUCLEOTIDE SEQUENCE [LARGE SCALE GENOMIC DNA]</scope>
    <source>
        <strain evidence="2">cv. Daliak</strain>
    </source>
</reference>
<evidence type="ECO:0000313" key="2">
    <source>
        <dbReference type="Proteomes" id="UP000242715"/>
    </source>
</evidence>
<proteinExistence type="predicted"/>
<sequence>MLGPFLRNGLVPISLLGPLAREARPNCPLHGFCAMLFLLVVRVSSFVVCDLRWLELDLKKKVDSVLGKTVRMFEIDVAILLEWK</sequence>
<name>A0A2Z6N8V6_TRISU</name>
<accession>A0A2Z6N8V6</accession>